<dbReference type="Pfam" id="PF18157">
    <property type="entry name" value="MID_pPIWI_RE"/>
    <property type="match status" value="1"/>
</dbReference>
<keyword evidence="6" id="KW-1185">Reference proteome</keyword>
<feature type="region of interest" description="Disordered" evidence="1">
    <location>
        <begin position="1024"/>
        <end position="1051"/>
    </location>
</feature>
<evidence type="ECO:0000313" key="5">
    <source>
        <dbReference type="EMBL" id="PZG02864.1"/>
    </source>
</evidence>
<evidence type="ECO:0000259" key="4">
    <source>
        <dbReference type="Pfam" id="PF18157"/>
    </source>
</evidence>
<reference evidence="5 6" key="1">
    <citation type="submission" date="2018-01" db="EMBL/GenBank/DDBJ databases">
        <title>Draft genome sequence of Salinispora sp. 13K206.</title>
        <authorList>
            <person name="Sahin N."/>
            <person name="Saygin H."/>
            <person name="Ay H."/>
        </authorList>
    </citation>
    <scope>NUCLEOTIDE SEQUENCE [LARGE SCALE GENOMIC DNA]</scope>
    <source>
        <strain evidence="5 6">13K206</strain>
    </source>
</reference>
<dbReference type="InterPro" id="IPR024996">
    <property type="entry name" value="RNaseH_pPIWI_RE"/>
</dbReference>
<feature type="domain" description="pPIWI-RE module N-terminal" evidence="3">
    <location>
        <begin position="12"/>
        <end position="430"/>
    </location>
</feature>
<evidence type="ECO:0000313" key="6">
    <source>
        <dbReference type="Proteomes" id="UP000248749"/>
    </source>
</evidence>
<feature type="compositionally biased region" description="Polar residues" evidence="1">
    <location>
        <begin position="397"/>
        <end position="407"/>
    </location>
</feature>
<comment type="caution">
    <text evidence="5">The sequence shown here is derived from an EMBL/GenBank/DDBJ whole genome shotgun (WGS) entry which is preliminary data.</text>
</comment>
<dbReference type="AlphaFoldDB" id="A0A2W2EDN9"/>
<evidence type="ECO:0000256" key="1">
    <source>
        <dbReference type="SAM" id="MobiDB-lite"/>
    </source>
</evidence>
<dbReference type="InterPro" id="IPR025085">
    <property type="entry name" value="pPIWI_RE_X"/>
</dbReference>
<accession>A0A2W2EDN9</accession>
<dbReference type="Pfam" id="PF13032">
    <property type="entry name" value="RNaseH_pPIWI_RE"/>
    <property type="match status" value="1"/>
</dbReference>
<proteinExistence type="predicted"/>
<gene>
    <name evidence="5" type="ORF">C1I99_00780</name>
</gene>
<feature type="domain" description="Prokaryotic pPIWI-RE MID" evidence="4">
    <location>
        <begin position="507"/>
        <end position="643"/>
    </location>
</feature>
<dbReference type="InterPro" id="IPR040496">
    <property type="entry name" value="MID_pPIWI_RE"/>
</dbReference>
<dbReference type="OrthoDB" id="3199411at2"/>
<evidence type="ECO:0000259" key="3">
    <source>
        <dbReference type="Pfam" id="PF13111"/>
    </source>
</evidence>
<dbReference type="RefSeq" id="WP_111132216.1">
    <property type="nucleotide sequence ID" value="NZ_POUB01000003.1"/>
</dbReference>
<name>A0A2W2EDN9_9ACTN</name>
<feature type="domain" description="pPIWI-RE RNaseH" evidence="2">
    <location>
        <begin position="655"/>
        <end position="977"/>
    </location>
</feature>
<dbReference type="Proteomes" id="UP000248749">
    <property type="component" value="Unassembled WGS sequence"/>
</dbReference>
<evidence type="ECO:0000259" key="2">
    <source>
        <dbReference type="Pfam" id="PF13032"/>
    </source>
</evidence>
<feature type="region of interest" description="Disordered" evidence="1">
    <location>
        <begin position="389"/>
        <end position="411"/>
    </location>
</feature>
<sequence>MAPRYDDISRAAYILDPQYPPLTGQYRALAFPETWNPSVLALCNLGRGPDQEPYRAVPTRRMDGVLQCLAPDLVVRGRPTDPIQRAQDAWLYVPTDAPDPLPSNTLDRLLGVWLRDLRPEEEYLREVQSTHTELLADPPQWQEVTVDLLGCPTTDGGTAAPLARQYQLATDALARRILALDPYDSGAGTLRFRAVPRGPRQQGAELVSQPLWHDVKGRNWWFSIYIAVSLHTVPFDPRPRLHLHTGVRRWVTHVDSRTDRVRLPYRTATSVYLRPTIPWLSGTPTSDRFAVVRLAYDRSSREYVWGGNGPARILRRLSLSQPFPDPDRLLTAPADWIGDGQGVRAAIVHSTRMGAHEIGSGLMSHQRSQITEWAEQALPEGLRRVPKLTRSHAGPSAPSNQRVTPSTDVGKKAEQARAAHARRIALAVAMKVNINPVPVLPAELASDAMPPTVKARLLWQTSSLRDAAIGAIAEILGLEGDGRWPEPAYTQAAFDRAKPGSPALLVWRTPELTLELRCLRLVNGLAETLGIDPKARPKGKALADAIDARRQMIRSFLEADGAHADHPELALVEIDRRQDYAHNLDDPKYALRLGCADAGVLTQFVLVPKKAKSYNSEKNVDHRVRSGWQDGLRQLGVRVLPEHAVAGTLPNKLRYVATWMVKRRKDGPTRLPRHTPVAVMVSPLGSGSGLAAVTGWDPNSLQWISYPKFLLRLVKIAEIPDLEVDDEQDPGSFDLAAVPPGTVPQQRVAADGSSTGAMKRVTYRVWKQDMEEQRKETGRYLQKMIRSLRGHPTMLLTHSQNSRMHWPWLQDGNAEPDLIKTGHAPAASVDADLRLVRVRDADGRETPQWWGNPTTGGIHGLPPGMWAEAEGTGRTFYSTTAKAGTFKKSAVEADKLAPRPLRQGANKGKPTIDTEIPAWNPALIEITVLACHPQQGDVPEALALAVHHLRQAPDYLDALSMPLPLHLASLAQHYVLPTVADEGADGEAEVRDGVDRAEVLENALGIIIGNPAGDVVDLDAEYSDVPGLAQAPDESDEMEETTLPTSLLPRD</sequence>
<protein>
    <submittedName>
        <fullName evidence="5">DUF3893 domain-containing protein</fullName>
    </submittedName>
</protein>
<organism evidence="5 6">
    <name type="scientific">Micromonospora deserti</name>
    <dbReference type="NCBI Taxonomy" id="2070366"/>
    <lineage>
        <taxon>Bacteria</taxon>
        <taxon>Bacillati</taxon>
        <taxon>Actinomycetota</taxon>
        <taxon>Actinomycetes</taxon>
        <taxon>Micromonosporales</taxon>
        <taxon>Micromonosporaceae</taxon>
        <taxon>Micromonospora</taxon>
    </lineage>
</organism>
<dbReference type="Pfam" id="PF13111">
    <property type="entry name" value="pPIWI_RE_X"/>
    <property type="match status" value="1"/>
</dbReference>
<dbReference type="EMBL" id="POUB01000003">
    <property type="protein sequence ID" value="PZG02864.1"/>
    <property type="molecule type" value="Genomic_DNA"/>
</dbReference>